<dbReference type="eggNOG" id="COG2852">
    <property type="taxonomic scope" value="Bacteria"/>
</dbReference>
<reference evidence="2 3" key="1">
    <citation type="journal article" date="2014" name="Appl. Environ. Microbiol.">
        <title>Elucidation of insertion elements encoded on plasmids and in vitro construction of shuttle vectors from the toxic cyanobacterium Planktothrix.</title>
        <authorList>
            <person name="Christiansen G."/>
            <person name="Goesmann A."/>
            <person name="Kurmayer R."/>
        </authorList>
    </citation>
    <scope>NUCLEOTIDE SEQUENCE [LARGE SCALE GENOMIC DNA]</scope>
    <source>
        <strain evidence="2 3">NIVA-CYA 126/8</strain>
    </source>
</reference>
<evidence type="ECO:0000259" key="1">
    <source>
        <dbReference type="Pfam" id="PF04480"/>
    </source>
</evidence>
<dbReference type="GeneID" id="77288090"/>
<dbReference type="PANTHER" id="PTHR38590">
    <property type="entry name" value="BLL0828 PROTEIN"/>
    <property type="match status" value="1"/>
</dbReference>
<protein>
    <recommendedName>
        <fullName evidence="1">DUF559 domain-containing protein</fullName>
    </recommendedName>
</protein>
<dbReference type="SUPFAM" id="SSF52980">
    <property type="entry name" value="Restriction endonuclease-like"/>
    <property type="match status" value="1"/>
</dbReference>
<feature type="domain" description="DUF559" evidence="1">
    <location>
        <begin position="11"/>
        <end position="117"/>
    </location>
</feature>
<evidence type="ECO:0000313" key="2">
    <source>
        <dbReference type="EMBL" id="KEI68250.1"/>
    </source>
</evidence>
<dbReference type="EMBL" id="CM002803">
    <property type="protein sequence ID" value="KEI68250.1"/>
    <property type="molecule type" value="Genomic_DNA"/>
</dbReference>
<dbReference type="Proteomes" id="UP000027395">
    <property type="component" value="Chromosome"/>
</dbReference>
<dbReference type="Pfam" id="PF04480">
    <property type="entry name" value="DUF559"/>
    <property type="match status" value="1"/>
</dbReference>
<dbReference type="RefSeq" id="WP_042155598.1">
    <property type="nucleotide sequence ID" value="NZ_CM002803.1"/>
</dbReference>
<gene>
    <name evidence="2" type="ORF">A19Y_3482</name>
</gene>
<dbReference type="CDD" id="cd01038">
    <property type="entry name" value="Endonuclease_DUF559"/>
    <property type="match status" value="1"/>
</dbReference>
<name>A0A073CW81_PLAA1</name>
<sequence length="129" mass="15459">MTELYNRNSEKEKRQFLRNNMTPAEQKLWLQLKGKQLENCKFRRQYSVAQFIIDFYSPEIKLAIEVDGDSHFQEGVQEYDQERQQFIESARITFLRFTNDDVYDNISAVCEIIRDKIQSLRNLPEAPPY</sequence>
<dbReference type="HOGENOM" id="CLU_107928_1_2_3"/>
<keyword evidence="3" id="KW-1185">Reference proteome</keyword>
<dbReference type="Gene3D" id="3.40.960.10">
    <property type="entry name" value="VSR Endonuclease"/>
    <property type="match status" value="1"/>
</dbReference>
<dbReference type="STRING" id="388467.A19Y_3482"/>
<dbReference type="InterPro" id="IPR047216">
    <property type="entry name" value="Endonuclease_DUF559_bact"/>
</dbReference>
<dbReference type="PANTHER" id="PTHR38590:SF1">
    <property type="entry name" value="BLL0828 PROTEIN"/>
    <property type="match status" value="1"/>
</dbReference>
<accession>A0A073CW81</accession>
<dbReference type="AlphaFoldDB" id="A0A073CW81"/>
<evidence type="ECO:0000313" key="3">
    <source>
        <dbReference type="Proteomes" id="UP000027395"/>
    </source>
</evidence>
<dbReference type="PATRIC" id="fig|388467.6.peg.3427"/>
<dbReference type="InterPro" id="IPR011335">
    <property type="entry name" value="Restrct_endonuc-II-like"/>
</dbReference>
<dbReference type="InterPro" id="IPR007569">
    <property type="entry name" value="DUF559"/>
</dbReference>
<organism evidence="2 3">
    <name type="scientific">Planktothrix agardhii (strain NIVA-CYA 126/8)</name>
    <dbReference type="NCBI Taxonomy" id="388467"/>
    <lineage>
        <taxon>Bacteria</taxon>
        <taxon>Bacillati</taxon>
        <taxon>Cyanobacteriota</taxon>
        <taxon>Cyanophyceae</taxon>
        <taxon>Oscillatoriophycideae</taxon>
        <taxon>Oscillatoriales</taxon>
        <taxon>Microcoleaceae</taxon>
        <taxon>Planktothrix</taxon>
    </lineage>
</organism>
<proteinExistence type="predicted"/>